<proteinExistence type="predicted"/>
<protein>
    <submittedName>
        <fullName evidence="2">Uncharacterized protein</fullName>
    </submittedName>
</protein>
<evidence type="ECO:0000313" key="2">
    <source>
        <dbReference type="WBParaSite" id="jg23792.2"/>
    </source>
</evidence>
<organism evidence="1 2">
    <name type="scientific">Ditylenchus dipsaci</name>
    <dbReference type="NCBI Taxonomy" id="166011"/>
    <lineage>
        <taxon>Eukaryota</taxon>
        <taxon>Metazoa</taxon>
        <taxon>Ecdysozoa</taxon>
        <taxon>Nematoda</taxon>
        <taxon>Chromadorea</taxon>
        <taxon>Rhabditida</taxon>
        <taxon>Tylenchina</taxon>
        <taxon>Tylenchomorpha</taxon>
        <taxon>Sphaerularioidea</taxon>
        <taxon>Anguinidae</taxon>
        <taxon>Anguininae</taxon>
        <taxon>Ditylenchus</taxon>
    </lineage>
</organism>
<evidence type="ECO:0000313" key="1">
    <source>
        <dbReference type="Proteomes" id="UP000887574"/>
    </source>
</evidence>
<accession>A0A915DXJ5</accession>
<name>A0A915DXJ5_9BILA</name>
<keyword evidence="1" id="KW-1185">Reference proteome</keyword>
<dbReference type="AlphaFoldDB" id="A0A915DXJ5"/>
<reference evidence="2" key="1">
    <citation type="submission" date="2022-11" db="UniProtKB">
        <authorList>
            <consortium name="WormBaseParasite"/>
        </authorList>
    </citation>
    <scope>IDENTIFICATION</scope>
</reference>
<sequence length="331" mass="37563">MLLDRDCISLFPAPYYLLSSRLSRNGSHRICCSKSLSNAGHHQTQSVTTQLMQVGNALVFKLTRTLHRLACFTLGLRLSASSGHDSSSSSIKFTTCCIEMEDNLLKSDIVNEVKFTSGQRRKPKGEKLEGSLFVVSQQKCRRMKQLNSSDGQSCVSGKVPKNQAAQLEWWPIMVLELIHASIIQYKSFWLSLSSSWYLKKAPKNQSAKPKCLCSLCGVSREVSKNQGAKPEGWPFKSLFLRGSTRWCLKRRSEESRCLTRVVVIQVCLIRLGAASREEAKNQDAKHAWWSYKFFSFDSVVPQEKKRRIKMLDPRGGHPWYVPANIRWPTLA</sequence>
<dbReference type="Proteomes" id="UP000887574">
    <property type="component" value="Unplaced"/>
</dbReference>
<dbReference type="WBParaSite" id="jg23792.2">
    <property type="protein sequence ID" value="jg23792.2"/>
    <property type="gene ID" value="jg23792"/>
</dbReference>